<dbReference type="PRINTS" id="PR01415">
    <property type="entry name" value="ANKYRIN"/>
</dbReference>
<feature type="repeat" description="ANK" evidence="3">
    <location>
        <begin position="498"/>
        <end position="530"/>
    </location>
</feature>
<dbReference type="PANTHER" id="PTHR24198:SF165">
    <property type="entry name" value="ANKYRIN REPEAT-CONTAINING PROTEIN-RELATED"/>
    <property type="match status" value="1"/>
</dbReference>
<dbReference type="InterPro" id="IPR002110">
    <property type="entry name" value="Ankyrin_rpt"/>
</dbReference>
<feature type="repeat" description="ANK" evidence="3">
    <location>
        <begin position="432"/>
        <end position="464"/>
    </location>
</feature>
<dbReference type="SMART" id="SM00015">
    <property type="entry name" value="IQ"/>
    <property type="match status" value="2"/>
</dbReference>
<feature type="region of interest" description="Disordered" evidence="4">
    <location>
        <begin position="1058"/>
        <end position="1082"/>
    </location>
</feature>
<feature type="repeat" description="ANK" evidence="3">
    <location>
        <begin position="299"/>
        <end position="331"/>
    </location>
</feature>
<evidence type="ECO:0000256" key="4">
    <source>
        <dbReference type="SAM" id="MobiDB-lite"/>
    </source>
</evidence>
<dbReference type="RefSeq" id="XP_022104108.1">
    <property type="nucleotide sequence ID" value="XM_022248416.1"/>
</dbReference>
<dbReference type="KEGG" id="aplc:110986495"/>
<protein>
    <submittedName>
        <fullName evidence="6 7">Inversin-like isoform X1</fullName>
    </submittedName>
</protein>
<dbReference type="RefSeq" id="XP_022104099.1">
    <property type="nucleotide sequence ID" value="XM_022248407.1"/>
</dbReference>
<organism evidence="5 7">
    <name type="scientific">Acanthaster planci</name>
    <name type="common">Crown-of-thorns starfish</name>
    <dbReference type="NCBI Taxonomy" id="133434"/>
    <lineage>
        <taxon>Eukaryota</taxon>
        <taxon>Metazoa</taxon>
        <taxon>Echinodermata</taxon>
        <taxon>Eleutherozoa</taxon>
        <taxon>Asterozoa</taxon>
        <taxon>Asteroidea</taxon>
        <taxon>Valvatacea</taxon>
        <taxon>Valvatida</taxon>
        <taxon>Acanthasteridae</taxon>
        <taxon>Acanthaster</taxon>
    </lineage>
</organism>
<dbReference type="Pfam" id="PF00023">
    <property type="entry name" value="Ank"/>
    <property type="match status" value="1"/>
</dbReference>
<feature type="repeat" description="ANK" evidence="3">
    <location>
        <begin position="223"/>
        <end position="249"/>
    </location>
</feature>
<dbReference type="Gene3D" id="1.25.40.20">
    <property type="entry name" value="Ankyrin repeat-containing domain"/>
    <property type="match status" value="4"/>
</dbReference>
<dbReference type="Pfam" id="PF12796">
    <property type="entry name" value="Ank_2"/>
    <property type="match status" value="3"/>
</dbReference>
<name>A0A8B7ZEN2_ACAPL</name>
<dbReference type="PROSITE" id="PS50096">
    <property type="entry name" value="IQ"/>
    <property type="match status" value="1"/>
</dbReference>
<feature type="region of interest" description="Disordered" evidence="4">
    <location>
        <begin position="717"/>
        <end position="774"/>
    </location>
</feature>
<reference evidence="6 7" key="1">
    <citation type="submission" date="2025-04" db="UniProtKB">
        <authorList>
            <consortium name="RefSeq"/>
        </authorList>
    </citation>
    <scope>IDENTIFICATION</scope>
</reference>
<feature type="compositionally biased region" description="Polar residues" evidence="4">
    <location>
        <begin position="861"/>
        <end position="870"/>
    </location>
</feature>
<feature type="compositionally biased region" description="Polar residues" evidence="4">
    <location>
        <begin position="654"/>
        <end position="669"/>
    </location>
</feature>
<dbReference type="Proteomes" id="UP000694845">
    <property type="component" value="Unplaced"/>
</dbReference>
<sequence length="1095" mass="121591">MGQAFVHHCTKPLQMRSGRVHAEQGIDMPASDNGPTMQQQQGIMGSSASLQGGIAQSTLVHAAAVNGDKSALSKLLNNSHDDINAGDQFGRTPLMLTVLADRLECAELLIKHGANINSIDSVGRTAFHWAAYKGNLRFCKLLLAKGANWRIKDREGQSALHLATRHDNTKCLMLLIKQLEPGEQDEQDNAKRTALHWSSSYGNEEAVKLLIKHNSNIGIPDVDGKTPLHWAASAGHDTSAVNTVQLILETEPSVITWQDYEGRTALHLAVAQGNETIAKQLINFQTSLVKCNVSVLDNMFRTPLHWAAVLGHTHIVDLLLDAGANVTSSDANGATPLHYAAQNNHADTVAAFLSRDGITDEPDLEGRTALMWAAGKGADAVIVRMVDISQPDINATDKTGATALHAAAMCGHPSTIQVLLELDANVNMLDQSKHTPLFRAAEMGHTLVAKALVQGGAHVDIIDQEGRSPLHWAALGGHTCICAILVGEGIDPNIQDFNGRTPLQCASYGGFTNSISLLLEKGADPNSQDIEGMTALHWCCSSGYLDAAKLLLDHCAFPNHIEYTEDRFTPLDYALLNEHHHIAQYMIEQGALSITGIRDIAAIRIQAYFRGYRVRKTFVERKKLLMKHEQLRKDAAKKRVEMTKKIETKETLKANTGNCDAQTGQLNSDQIEKSGKTEEVSSELRLEQTNCELETELELGQPKKRCWETDIQTAGKASNEDIDIKGEDGSLRSEVRDENQSSDRTTSDRGRHNLDKLNVRESQTRKGSEHKNDLVKEQETASVLYLQSSEGAKIMARNQERTENNISLVNNHTDVRAGTANANSNNSNSNPDIVSGSDKRTEHGKFEERRHLGGQDRCTHTGGNTVTHQLSTEDRQQVVERERRRLTVWRRESDSAITIQRAWKNFKQHQLHRNVSHYLDFSNTKQWANRRKVPMSHHRIDPRSDEAGDHHLSAAHTIKQPWRGYNLNKLQSASKAGSISQPRLNALKHAVLMNKTYGNKQMASEPQHSSSFVSRARPHYQRYIPSPAALSFNFAMDQYRPMVRNIRTPASLEMLNHRTKQDTNQHNSSLYTGPQRADCEQSPKNARSFYYNHCS</sequence>
<evidence type="ECO:0000256" key="3">
    <source>
        <dbReference type="PROSITE-ProRule" id="PRU00023"/>
    </source>
</evidence>
<evidence type="ECO:0000313" key="5">
    <source>
        <dbReference type="Proteomes" id="UP000694845"/>
    </source>
</evidence>
<feature type="repeat" description="ANK" evidence="3">
    <location>
        <begin position="465"/>
        <end position="497"/>
    </location>
</feature>
<accession>A0A8B7ZEN2</accession>
<dbReference type="CDD" id="cd23767">
    <property type="entry name" value="IQCD"/>
    <property type="match status" value="1"/>
</dbReference>
<dbReference type="Pfam" id="PF00612">
    <property type="entry name" value="IQ"/>
    <property type="match status" value="2"/>
</dbReference>
<dbReference type="SMART" id="SM00248">
    <property type="entry name" value="ANK"/>
    <property type="match status" value="16"/>
</dbReference>
<feature type="repeat" description="ANK" evidence="3">
    <location>
        <begin position="89"/>
        <end position="121"/>
    </location>
</feature>
<keyword evidence="5" id="KW-1185">Reference proteome</keyword>
<feature type="compositionally biased region" description="Low complexity" evidence="4">
    <location>
        <begin position="820"/>
        <end position="830"/>
    </location>
</feature>
<evidence type="ECO:0000313" key="8">
    <source>
        <dbReference type="RefSeq" id="XP_022104108.1"/>
    </source>
</evidence>
<gene>
    <name evidence="6 7 8" type="primary">LOC110986495</name>
</gene>
<dbReference type="PROSITE" id="PS50297">
    <property type="entry name" value="ANK_REP_REGION"/>
    <property type="match status" value="11"/>
</dbReference>
<dbReference type="PANTHER" id="PTHR24198">
    <property type="entry name" value="ANKYRIN REPEAT AND PROTEIN KINASE DOMAIN-CONTAINING PROTEIN"/>
    <property type="match status" value="1"/>
</dbReference>
<feature type="repeat" description="ANK" evidence="3">
    <location>
        <begin position="122"/>
        <end position="154"/>
    </location>
</feature>
<evidence type="ECO:0000256" key="2">
    <source>
        <dbReference type="ARBA" id="ARBA00023043"/>
    </source>
</evidence>
<evidence type="ECO:0000256" key="1">
    <source>
        <dbReference type="ARBA" id="ARBA00022737"/>
    </source>
</evidence>
<feature type="repeat" description="ANK" evidence="3">
    <location>
        <begin position="261"/>
        <end position="283"/>
    </location>
</feature>
<dbReference type="GeneID" id="110986495"/>
<dbReference type="InterPro" id="IPR000048">
    <property type="entry name" value="IQ_motif_EF-hand-BS"/>
</dbReference>
<feature type="repeat" description="ANK" evidence="3">
    <location>
        <begin position="399"/>
        <end position="431"/>
    </location>
</feature>
<feature type="region of interest" description="Disordered" evidence="4">
    <location>
        <begin position="817"/>
        <end position="878"/>
    </location>
</feature>
<dbReference type="OrthoDB" id="20872at2759"/>
<dbReference type="Pfam" id="PF13637">
    <property type="entry name" value="Ank_4"/>
    <property type="match status" value="3"/>
</dbReference>
<dbReference type="OMA" id="ATEEKCH"/>
<evidence type="ECO:0000313" key="7">
    <source>
        <dbReference type="RefSeq" id="XP_022104099.1"/>
    </source>
</evidence>
<feature type="compositionally biased region" description="Basic and acidic residues" evidence="4">
    <location>
        <begin position="670"/>
        <end position="686"/>
    </location>
</feature>
<dbReference type="PROSITE" id="PS50088">
    <property type="entry name" value="ANK_REPEAT"/>
    <property type="match status" value="11"/>
</dbReference>
<feature type="repeat" description="ANK" evidence="3">
    <location>
        <begin position="332"/>
        <end position="357"/>
    </location>
</feature>
<feature type="compositionally biased region" description="Basic and acidic residues" evidence="4">
    <location>
        <begin position="718"/>
        <end position="774"/>
    </location>
</feature>
<dbReference type="AlphaFoldDB" id="A0A8B7ZEN2"/>
<dbReference type="InterPro" id="IPR036770">
    <property type="entry name" value="Ankyrin_rpt-contain_sf"/>
</dbReference>
<evidence type="ECO:0000313" key="6">
    <source>
        <dbReference type="RefSeq" id="XP_022104090.1"/>
    </source>
</evidence>
<keyword evidence="2 3" id="KW-0040">ANK repeat</keyword>
<proteinExistence type="predicted"/>
<keyword evidence="1" id="KW-0677">Repeat</keyword>
<feature type="compositionally biased region" description="Basic and acidic residues" evidence="4">
    <location>
        <begin position="837"/>
        <end position="859"/>
    </location>
</feature>
<feature type="repeat" description="ANK" evidence="3">
    <location>
        <begin position="190"/>
        <end position="222"/>
    </location>
</feature>
<feature type="region of interest" description="Disordered" evidence="4">
    <location>
        <begin position="654"/>
        <end position="687"/>
    </location>
</feature>
<dbReference type="RefSeq" id="XP_022104090.1">
    <property type="nucleotide sequence ID" value="XM_022248398.1"/>
</dbReference>
<dbReference type="SUPFAM" id="SSF48403">
    <property type="entry name" value="Ankyrin repeat"/>
    <property type="match status" value="2"/>
</dbReference>